<keyword evidence="3" id="KW-0699">rRNA-binding</keyword>
<evidence type="ECO:0000256" key="1">
    <source>
        <dbReference type="ARBA" id="ARBA00005657"/>
    </source>
</evidence>
<evidence type="ECO:0000256" key="4">
    <source>
        <dbReference type="ARBA" id="ARBA00022884"/>
    </source>
</evidence>
<gene>
    <name evidence="10" type="ORF">D910_00693</name>
</gene>
<dbReference type="Gene3D" id="3.40.1260.10">
    <property type="entry name" value="DsrEFH-like"/>
    <property type="match status" value="1"/>
</dbReference>
<dbReference type="SUPFAM" id="SSF50249">
    <property type="entry name" value="Nucleic acid-binding proteins"/>
    <property type="match status" value="1"/>
</dbReference>
<dbReference type="EMBL" id="KI208965">
    <property type="protein sequence ID" value="ERL95961.1"/>
    <property type="molecule type" value="Genomic_DNA"/>
</dbReference>
<dbReference type="Pfam" id="PF04077">
    <property type="entry name" value="DsrH"/>
    <property type="match status" value="1"/>
</dbReference>
<comment type="similarity">
    <text evidence="1">Belongs to the universal ribosomal protein uS12 family.</text>
</comment>
<comment type="function">
    <text evidence="7">With S4 and S5 plays an important role in translational accuracy. Located at the interface of the 30S and 50S subunits.</text>
</comment>
<evidence type="ECO:0000256" key="6">
    <source>
        <dbReference type="ARBA" id="ARBA00023274"/>
    </source>
</evidence>
<dbReference type="Gene3D" id="2.40.50.140">
    <property type="entry name" value="Nucleic acid-binding proteins"/>
    <property type="match status" value="1"/>
</dbReference>
<organism evidence="10 11">
    <name type="scientific">Dendroctonus ponderosae</name>
    <name type="common">Mountain pine beetle</name>
    <dbReference type="NCBI Taxonomy" id="77166"/>
    <lineage>
        <taxon>Eukaryota</taxon>
        <taxon>Metazoa</taxon>
        <taxon>Ecdysozoa</taxon>
        <taxon>Arthropoda</taxon>
        <taxon>Hexapoda</taxon>
        <taxon>Insecta</taxon>
        <taxon>Pterygota</taxon>
        <taxon>Neoptera</taxon>
        <taxon>Endopterygota</taxon>
        <taxon>Coleoptera</taxon>
        <taxon>Polyphaga</taxon>
        <taxon>Cucujiformia</taxon>
        <taxon>Curculionidae</taxon>
        <taxon>Scolytinae</taxon>
        <taxon>Dendroctonus</taxon>
    </lineage>
</organism>
<dbReference type="InterPro" id="IPR012340">
    <property type="entry name" value="NA-bd_OB-fold"/>
</dbReference>
<accession>U4UZW2</accession>
<dbReference type="OrthoDB" id="361013at2759"/>
<dbReference type="GO" id="GO:0005737">
    <property type="term" value="C:cytoplasm"/>
    <property type="evidence" value="ECO:0007669"/>
    <property type="project" value="InterPro"/>
</dbReference>
<evidence type="ECO:0000256" key="8">
    <source>
        <dbReference type="ARBA" id="ARBA00035248"/>
    </source>
</evidence>
<dbReference type="GO" id="GO:0015935">
    <property type="term" value="C:small ribosomal subunit"/>
    <property type="evidence" value="ECO:0007669"/>
    <property type="project" value="InterPro"/>
</dbReference>
<evidence type="ECO:0000313" key="10">
    <source>
        <dbReference type="EMBL" id="ERL95961.1"/>
    </source>
</evidence>
<dbReference type="CDD" id="cd03368">
    <property type="entry name" value="Ribosomal_S12"/>
    <property type="match status" value="1"/>
</dbReference>
<proteinExistence type="inferred from homology"/>
<sequence>MLFTLAHSPQQCDISALIRLIGQNDALLLMQDGVLAALENSVAQSHLSVLSCPVYVLSEDLQARGLIGQISHKMTPIDYTGFVDLTERHSQHLAWSFLMATINQLVRKPRSTKVVKSNVPALEACPQKRGVCTRVYTTTPKKPNSALRKVCRVRLTNGFEVTSYIGGEGHNLQEHSVILIRGGRVKDLPGVRYHTVRGALDCSGVKDRKQSRSKYGVKKPKS</sequence>
<dbReference type="PRINTS" id="PR01034">
    <property type="entry name" value="RIBOSOMALS12"/>
</dbReference>
<dbReference type="FunFam" id="2.40.50.140:FF:000001">
    <property type="entry name" value="30S ribosomal protein S12"/>
    <property type="match status" value="1"/>
</dbReference>
<dbReference type="GO" id="GO:0003735">
    <property type="term" value="F:structural constituent of ribosome"/>
    <property type="evidence" value="ECO:0007669"/>
    <property type="project" value="InterPro"/>
</dbReference>
<dbReference type="NCBIfam" id="NF010035">
    <property type="entry name" value="PRK13510.1"/>
    <property type="match status" value="1"/>
</dbReference>
<dbReference type="InterPro" id="IPR005679">
    <property type="entry name" value="Ribosomal_uS12_bac"/>
</dbReference>
<comment type="subunit">
    <text evidence="2">Part of the 30S ribosomal subunit.</text>
</comment>
<dbReference type="Proteomes" id="UP000030742">
    <property type="component" value="Unassembled WGS sequence"/>
</dbReference>
<dbReference type="GO" id="GO:0002143">
    <property type="term" value="P:tRNA wobble position uridine thiolation"/>
    <property type="evidence" value="ECO:0007669"/>
    <property type="project" value="InterPro"/>
</dbReference>
<dbReference type="GO" id="GO:0006412">
    <property type="term" value="P:translation"/>
    <property type="evidence" value="ECO:0007669"/>
    <property type="project" value="InterPro"/>
</dbReference>
<protein>
    <recommendedName>
        <fullName evidence="9">Small ribosomal subunit protein uS12c</fullName>
    </recommendedName>
    <alternativeName>
        <fullName evidence="8">Small ribosomal subunit protein uS12m</fullName>
    </alternativeName>
</protein>
<keyword evidence="6" id="KW-0687">Ribonucleoprotein</keyword>
<evidence type="ECO:0000256" key="7">
    <source>
        <dbReference type="ARBA" id="ARBA00024830"/>
    </source>
</evidence>
<dbReference type="HAMAP" id="MF_00403_B">
    <property type="entry name" value="Ribosomal_uS12_B"/>
    <property type="match status" value="1"/>
</dbReference>
<dbReference type="STRING" id="77166.U4UZW2"/>
<dbReference type="InterPro" id="IPR027396">
    <property type="entry name" value="DsrEFH-like"/>
</dbReference>
<evidence type="ECO:0000313" key="11">
    <source>
        <dbReference type="Proteomes" id="UP000030742"/>
    </source>
</evidence>
<dbReference type="InterPro" id="IPR007215">
    <property type="entry name" value="Sulphur_relay_TusB/DsrH"/>
</dbReference>
<keyword evidence="4" id="KW-0694">RNA-binding</keyword>
<reference evidence="10 11" key="1">
    <citation type="journal article" date="2013" name="Genome Biol.">
        <title>Draft genome of the mountain pine beetle, Dendroctonus ponderosae Hopkins, a major forest pest.</title>
        <authorList>
            <person name="Keeling C.I."/>
            <person name="Yuen M.M."/>
            <person name="Liao N.Y."/>
            <person name="Docking T.R."/>
            <person name="Chan S.K."/>
            <person name="Taylor G.A."/>
            <person name="Palmquist D.L."/>
            <person name="Jackman S.D."/>
            <person name="Nguyen A."/>
            <person name="Li M."/>
            <person name="Henderson H."/>
            <person name="Janes J.K."/>
            <person name="Zhao Y."/>
            <person name="Pandoh P."/>
            <person name="Moore R."/>
            <person name="Sperling F.A."/>
            <person name="Huber D.P."/>
            <person name="Birol I."/>
            <person name="Jones S.J."/>
            <person name="Bohlmann J."/>
        </authorList>
    </citation>
    <scope>NUCLEOTIDE SEQUENCE</scope>
</reference>
<dbReference type="SUPFAM" id="SSF75169">
    <property type="entry name" value="DsrEFH-like"/>
    <property type="match status" value="1"/>
</dbReference>
<evidence type="ECO:0000256" key="2">
    <source>
        <dbReference type="ARBA" id="ARBA00011458"/>
    </source>
</evidence>
<keyword evidence="5" id="KW-0689">Ribosomal protein</keyword>
<dbReference type="Pfam" id="PF00164">
    <property type="entry name" value="Ribosom_S12_S23"/>
    <property type="match status" value="1"/>
</dbReference>
<evidence type="ECO:0000256" key="3">
    <source>
        <dbReference type="ARBA" id="ARBA00022730"/>
    </source>
</evidence>
<dbReference type="NCBIfam" id="TIGR00981">
    <property type="entry name" value="rpsL_bact"/>
    <property type="match status" value="1"/>
</dbReference>
<dbReference type="AlphaFoldDB" id="U4UZW2"/>
<dbReference type="InterPro" id="IPR006032">
    <property type="entry name" value="Ribosomal_uS12"/>
</dbReference>
<name>U4UZW2_DENPD</name>
<evidence type="ECO:0000256" key="9">
    <source>
        <dbReference type="ARBA" id="ARBA00040813"/>
    </source>
</evidence>
<dbReference type="GO" id="GO:0019843">
    <property type="term" value="F:rRNA binding"/>
    <property type="evidence" value="ECO:0007669"/>
    <property type="project" value="UniProtKB-KW"/>
</dbReference>
<evidence type="ECO:0000256" key="5">
    <source>
        <dbReference type="ARBA" id="ARBA00022980"/>
    </source>
</evidence>
<dbReference type="PANTHER" id="PTHR11652">
    <property type="entry name" value="30S RIBOSOMAL PROTEIN S12 FAMILY MEMBER"/>
    <property type="match status" value="1"/>
</dbReference>
<dbReference type="NCBIfam" id="TIGR03011">
    <property type="entry name" value="sulf_tusB_dsrH"/>
    <property type="match status" value="1"/>
</dbReference>
<dbReference type="PROSITE" id="PS00055">
    <property type="entry name" value="RIBOSOMAL_S12"/>
    <property type="match status" value="1"/>
</dbReference>